<keyword evidence="2" id="KW-1185">Reference proteome</keyword>
<dbReference type="EMBL" id="CP002299">
    <property type="protein sequence ID" value="ADP84402.1"/>
    <property type="molecule type" value="Genomic_DNA"/>
</dbReference>
<dbReference type="HOGENOM" id="CLU_1298277_0_0_11"/>
<reference evidence="1 2" key="1">
    <citation type="submission" date="2010-10" db="EMBL/GenBank/DDBJ databases">
        <title>Complete sequence of Frankia sp. EuI1c.</title>
        <authorList>
            <consortium name="US DOE Joint Genome Institute"/>
            <person name="Lucas S."/>
            <person name="Copeland A."/>
            <person name="Lapidus A."/>
            <person name="Cheng J.-F."/>
            <person name="Bruce D."/>
            <person name="Goodwin L."/>
            <person name="Pitluck S."/>
            <person name="Chertkov O."/>
            <person name="Detter J.C."/>
            <person name="Han C."/>
            <person name="Tapia R."/>
            <person name="Land M."/>
            <person name="Hauser L."/>
            <person name="Jeffries C."/>
            <person name="Kyrpides N."/>
            <person name="Ivanova N."/>
            <person name="Mikhailova N."/>
            <person name="Beauchemin N."/>
            <person name="Sen A."/>
            <person name="Sur S.A."/>
            <person name="Gtari M."/>
            <person name="Wall L."/>
            <person name="Tisa L."/>
            <person name="Woyke T."/>
        </authorList>
    </citation>
    <scope>NUCLEOTIDE SEQUENCE [LARGE SCALE GENOMIC DNA]</scope>
    <source>
        <strain evidence="2">DSM 45817 / CECT 9037 / EuI1c</strain>
    </source>
</reference>
<evidence type="ECO:0000313" key="1">
    <source>
        <dbReference type="EMBL" id="ADP84402.1"/>
    </source>
</evidence>
<name>E3J738_PSEI1</name>
<organism evidence="1 2">
    <name type="scientific">Pseudofrankia inefficax (strain DSM 45817 / CECT 9037 / DDB 130130 / EuI1c)</name>
    <name type="common">Frankia inefficax</name>
    <dbReference type="NCBI Taxonomy" id="298654"/>
    <lineage>
        <taxon>Bacteria</taxon>
        <taxon>Bacillati</taxon>
        <taxon>Actinomycetota</taxon>
        <taxon>Actinomycetes</taxon>
        <taxon>Frankiales</taxon>
        <taxon>Frankiaceae</taxon>
        <taxon>Pseudofrankia</taxon>
    </lineage>
</organism>
<dbReference type="AlphaFoldDB" id="E3J738"/>
<dbReference type="Proteomes" id="UP000002484">
    <property type="component" value="Chromosome"/>
</dbReference>
<evidence type="ECO:0000313" key="2">
    <source>
        <dbReference type="Proteomes" id="UP000002484"/>
    </source>
</evidence>
<dbReference type="KEGG" id="fri:FraEuI1c_6421"/>
<gene>
    <name evidence="1" type="ordered locus">FraEuI1c_6421</name>
</gene>
<protein>
    <submittedName>
        <fullName evidence="1">Uncharacterized protein</fullName>
    </submittedName>
</protein>
<proteinExistence type="predicted"/>
<dbReference type="InParanoid" id="E3J738"/>
<accession>E3J738</accession>
<sequence>MSFGRSRYQRRRPEPPAYVAKPLPPTYSGAVRPDTPCLVFEVPTADPWLINTWVRGWKRGPRKSQHEVWVLLGRAVAWQHGLGWNAPRPSPTVASLPYGLRAAVARILNRDLAEISTSESPPAGDRLPRPDESDLYADRMLLRARSAYLRRADREGFTPDVVDRASSTVEIDKGIGYAVLRNSDGVITVYREGEAGKLVRRKTWPAAFDHPG</sequence>